<feature type="compositionally biased region" description="Basic and acidic residues" evidence="1">
    <location>
        <begin position="67"/>
        <end position="82"/>
    </location>
</feature>
<feature type="compositionally biased region" description="Polar residues" evidence="1">
    <location>
        <begin position="134"/>
        <end position="154"/>
    </location>
</feature>
<keyword evidence="3" id="KW-1185">Reference proteome</keyword>
<evidence type="ECO:0000313" key="3">
    <source>
        <dbReference type="Proteomes" id="UP000217199"/>
    </source>
</evidence>
<sequence length="203" mass="22387">MSNQPIPEGVTTFDPKLMYNDPEGLTFEIMAMDRDDDVPWWTEPEDNVSQKGESAAASVQKKGRKQKKEDGKNNEQKQKNRPESAGQRQSTRKRRASAPTLASPSTSKAPATTANRRSARIQSTSSASQSTSRPRANSTLKDMVQTSSQKSNNSSRKDLSVILVTGSYDHEIRFWKAWSGICSRTIARSSEQGSSEQAGNFLG</sequence>
<dbReference type="Proteomes" id="UP000217199">
    <property type="component" value="Unassembled WGS sequence"/>
</dbReference>
<feature type="compositionally biased region" description="Low complexity" evidence="1">
    <location>
        <begin position="97"/>
        <end position="133"/>
    </location>
</feature>
<gene>
    <name evidence="2" type="ORF">PNOK_0623800</name>
</gene>
<evidence type="ECO:0000313" key="2">
    <source>
        <dbReference type="EMBL" id="PAV17752.1"/>
    </source>
</evidence>
<dbReference type="AlphaFoldDB" id="A0A286UDP4"/>
<evidence type="ECO:0000256" key="1">
    <source>
        <dbReference type="SAM" id="MobiDB-lite"/>
    </source>
</evidence>
<comment type="caution">
    <text evidence="2">The sequence shown here is derived from an EMBL/GenBank/DDBJ whole genome shotgun (WGS) entry which is preliminary data.</text>
</comment>
<proteinExistence type="predicted"/>
<accession>A0A286UDP4</accession>
<dbReference type="InParanoid" id="A0A286UDP4"/>
<protein>
    <submittedName>
        <fullName evidence="2">WD40 domain containing protein</fullName>
    </submittedName>
</protein>
<name>A0A286UDP4_9AGAM</name>
<dbReference type="STRING" id="2282107.A0A286UDP4"/>
<feature type="compositionally biased region" description="Acidic residues" evidence="1">
    <location>
        <begin position="37"/>
        <end position="46"/>
    </location>
</feature>
<dbReference type="OrthoDB" id="400at2759"/>
<organism evidence="2 3">
    <name type="scientific">Pyrrhoderma noxium</name>
    <dbReference type="NCBI Taxonomy" id="2282107"/>
    <lineage>
        <taxon>Eukaryota</taxon>
        <taxon>Fungi</taxon>
        <taxon>Dikarya</taxon>
        <taxon>Basidiomycota</taxon>
        <taxon>Agaricomycotina</taxon>
        <taxon>Agaricomycetes</taxon>
        <taxon>Hymenochaetales</taxon>
        <taxon>Hymenochaetaceae</taxon>
        <taxon>Pyrrhoderma</taxon>
    </lineage>
</organism>
<feature type="region of interest" description="Disordered" evidence="1">
    <location>
        <begin position="1"/>
        <end position="20"/>
    </location>
</feature>
<reference evidence="2 3" key="1">
    <citation type="journal article" date="2017" name="Mol. Ecol.">
        <title>Comparative and population genomic landscape of Phellinus noxius: A hypervariable fungus causing root rot in trees.</title>
        <authorList>
            <person name="Chung C.L."/>
            <person name="Lee T.J."/>
            <person name="Akiba M."/>
            <person name="Lee H.H."/>
            <person name="Kuo T.H."/>
            <person name="Liu D."/>
            <person name="Ke H.M."/>
            <person name="Yokoi T."/>
            <person name="Roa M.B."/>
            <person name="Lu M.J."/>
            <person name="Chang Y.Y."/>
            <person name="Ann P.J."/>
            <person name="Tsai J.N."/>
            <person name="Chen C.Y."/>
            <person name="Tzean S.S."/>
            <person name="Ota Y."/>
            <person name="Hattori T."/>
            <person name="Sahashi N."/>
            <person name="Liou R.F."/>
            <person name="Kikuchi T."/>
            <person name="Tsai I.J."/>
        </authorList>
    </citation>
    <scope>NUCLEOTIDE SEQUENCE [LARGE SCALE GENOMIC DNA]</scope>
    <source>
        <strain evidence="2 3">FFPRI411160</strain>
    </source>
</reference>
<dbReference type="EMBL" id="NBII01000006">
    <property type="protein sequence ID" value="PAV17752.1"/>
    <property type="molecule type" value="Genomic_DNA"/>
</dbReference>
<feature type="region of interest" description="Disordered" evidence="1">
    <location>
        <begin position="37"/>
        <end position="157"/>
    </location>
</feature>